<keyword evidence="3" id="KW-1185">Reference proteome</keyword>
<dbReference type="CDD" id="cd05483">
    <property type="entry name" value="retropepsin_like_bacteria"/>
    <property type="match status" value="1"/>
</dbReference>
<gene>
    <name evidence="2" type="ORF">J2S73_003473</name>
</gene>
<feature type="transmembrane region" description="Helical" evidence="1">
    <location>
        <begin position="67"/>
        <end position="87"/>
    </location>
</feature>
<dbReference type="PROSITE" id="PS00141">
    <property type="entry name" value="ASP_PROTEASE"/>
    <property type="match status" value="1"/>
</dbReference>
<evidence type="ECO:0000313" key="3">
    <source>
        <dbReference type="Proteomes" id="UP001229244"/>
    </source>
</evidence>
<dbReference type="NCBIfam" id="TIGR02281">
    <property type="entry name" value="clan_AA_DTGA"/>
    <property type="match status" value="1"/>
</dbReference>
<accession>A0AAE3VRV8</accession>
<comment type="caution">
    <text evidence="2">The sequence shown here is derived from an EMBL/GenBank/DDBJ whole genome shotgun (WGS) entry which is preliminary data.</text>
</comment>
<proteinExistence type="predicted"/>
<reference evidence="2" key="1">
    <citation type="submission" date="2023-07" db="EMBL/GenBank/DDBJ databases">
        <title>Genomic Encyclopedia of Type Strains, Phase IV (KMG-IV): sequencing the most valuable type-strain genomes for metagenomic binning, comparative biology and taxonomic classification.</title>
        <authorList>
            <person name="Goeker M."/>
        </authorList>
    </citation>
    <scope>NUCLEOTIDE SEQUENCE</scope>
    <source>
        <strain evidence="2">DSM 21202</strain>
    </source>
</reference>
<dbReference type="Pfam" id="PF13975">
    <property type="entry name" value="gag-asp_proteas"/>
    <property type="match status" value="1"/>
</dbReference>
<dbReference type="EMBL" id="JAUSUL010000004">
    <property type="protein sequence ID" value="MDQ0316996.1"/>
    <property type="molecule type" value="Genomic_DNA"/>
</dbReference>
<keyword evidence="2" id="KW-0645">Protease</keyword>
<dbReference type="InterPro" id="IPR001969">
    <property type="entry name" value="Aspartic_peptidase_AS"/>
</dbReference>
<dbReference type="InterPro" id="IPR021109">
    <property type="entry name" value="Peptidase_aspartic_dom_sf"/>
</dbReference>
<dbReference type="SUPFAM" id="SSF50630">
    <property type="entry name" value="Acid proteases"/>
    <property type="match status" value="1"/>
</dbReference>
<dbReference type="AlphaFoldDB" id="A0AAE3VRV8"/>
<dbReference type="InterPro" id="IPR011969">
    <property type="entry name" value="Clan_AA_Asp_peptidase_C"/>
</dbReference>
<keyword evidence="1" id="KW-0812">Transmembrane</keyword>
<organism evidence="2 3">
    <name type="scientific">Amorphus orientalis</name>
    <dbReference type="NCBI Taxonomy" id="649198"/>
    <lineage>
        <taxon>Bacteria</taxon>
        <taxon>Pseudomonadati</taxon>
        <taxon>Pseudomonadota</taxon>
        <taxon>Alphaproteobacteria</taxon>
        <taxon>Hyphomicrobiales</taxon>
        <taxon>Amorphaceae</taxon>
        <taxon>Amorphus</taxon>
    </lineage>
</organism>
<dbReference type="Gene3D" id="2.40.70.10">
    <property type="entry name" value="Acid Proteases"/>
    <property type="match status" value="1"/>
</dbReference>
<evidence type="ECO:0000256" key="1">
    <source>
        <dbReference type="SAM" id="Phobius"/>
    </source>
</evidence>
<dbReference type="GO" id="GO:0006508">
    <property type="term" value="P:proteolysis"/>
    <property type="evidence" value="ECO:0007669"/>
    <property type="project" value="UniProtKB-KW"/>
</dbReference>
<dbReference type="GO" id="GO:0004190">
    <property type="term" value="F:aspartic-type endopeptidase activity"/>
    <property type="evidence" value="ECO:0007669"/>
    <property type="project" value="InterPro"/>
</dbReference>
<sequence length="233" mass="23903">MRRFAILVIAVACAAAVGLWLIQGAPSDPAELAASLDTTWPRTVALVLLAAVLLVSVAAGGPRLKEVARAVLLWGALALILVATYAYRSDLERIGRTTLSAVIPGLAVETGGGVTVSRGADGHFRINGSVNGAPVTFLLDTGATMVLLTAEDARAAGIDPPRSAYSLPVSTANGIARVAPASLDSVTVGSIEESDVGAAVAPPGQVSSSLLGMSFLSRLYRFEITGDRLILEK</sequence>
<feature type="transmembrane region" description="Helical" evidence="1">
    <location>
        <begin position="40"/>
        <end position="60"/>
    </location>
</feature>
<keyword evidence="1" id="KW-0472">Membrane</keyword>
<keyword evidence="2" id="KW-0378">Hydrolase</keyword>
<keyword evidence="1" id="KW-1133">Transmembrane helix</keyword>
<dbReference type="Proteomes" id="UP001229244">
    <property type="component" value="Unassembled WGS sequence"/>
</dbReference>
<protein>
    <submittedName>
        <fullName evidence="2">Aspartyl protease family protein</fullName>
    </submittedName>
</protein>
<name>A0AAE3VRV8_9HYPH</name>
<evidence type="ECO:0000313" key="2">
    <source>
        <dbReference type="EMBL" id="MDQ0316996.1"/>
    </source>
</evidence>
<dbReference type="InterPro" id="IPR034122">
    <property type="entry name" value="Retropepsin-like_bacterial"/>
</dbReference>
<dbReference type="RefSeq" id="WP_306886895.1">
    <property type="nucleotide sequence ID" value="NZ_JAUSUL010000004.1"/>
</dbReference>